<evidence type="ECO:0000256" key="9">
    <source>
        <dbReference type="ARBA" id="ARBA00022840"/>
    </source>
</evidence>
<organism evidence="14 15">
    <name type="scientific">Gulosibacter macacae</name>
    <dbReference type="NCBI Taxonomy" id="2488791"/>
    <lineage>
        <taxon>Bacteria</taxon>
        <taxon>Bacillati</taxon>
        <taxon>Actinomycetota</taxon>
        <taxon>Actinomycetes</taxon>
        <taxon>Micrococcales</taxon>
        <taxon>Microbacteriaceae</taxon>
        <taxon>Gulosibacter</taxon>
    </lineage>
</organism>
<dbReference type="GO" id="GO:0006261">
    <property type="term" value="P:DNA-templated DNA replication"/>
    <property type="evidence" value="ECO:0007669"/>
    <property type="project" value="TreeGrafter"/>
</dbReference>
<feature type="compositionally biased region" description="Basic and acidic residues" evidence="12">
    <location>
        <begin position="422"/>
        <end position="438"/>
    </location>
</feature>
<dbReference type="EMBL" id="RQVS01000019">
    <property type="protein sequence ID" value="RRJ85755.1"/>
    <property type="molecule type" value="Genomic_DNA"/>
</dbReference>
<dbReference type="Pfam" id="PF13177">
    <property type="entry name" value="DNA_pol3_delta2"/>
    <property type="match status" value="1"/>
</dbReference>
<dbReference type="SUPFAM" id="SSF48019">
    <property type="entry name" value="post-AAA+ oligomerization domain-like"/>
    <property type="match status" value="1"/>
</dbReference>
<feature type="domain" description="AAA+ ATPase" evidence="13">
    <location>
        <begin position="36"/>
        <end position="180"/>
    </location>
</feature>
<keyword evidence="3" id="KW-0808">Transferase</keyword>
<evidence type="ECO:0000256" key="1">
    <source>
        <dbReference type="ARBA" id="ARBA00006360"/>
    </source>
</evidence>
<dbReference type="AlphaFoldDB" id="A0A3P3VSM8"/>
<dbReference type="InterPro" id="IPR027417">
    <property type="entry name" value="P-loop_NTPase"/>
</dbReference>
<dbReference type="Gene3D" id="1.20.272.10">
    <property type="match status" value="1"/>
</dbReference>
<evidence type="ECO:0000256" key="12">
    <source>
        <dbReference type="SAM" id="MobiDB-lite"/>
    </source>
</evidence>
<dbReference type="CDD" id="cd00009">
    <property type="entry name" value="AAA"/>
    <property type="match status" value="1"/>
</dbReference>
<gene>
    <name evidence="14" type="ORF">EG850_11985</name>
</gene>
<dbReference type="InterPro" id="IPR008921">
    <property type="entry name" value="DNA_pol3_clamp-load_cplx_C"/>
</dbReference>
<dbReference type="Pfam" id="PF22608">
    <property type="entry name" value="DNAX_ATPase_lid"/>
    <property type="match status" value="1"/>
</dbReference>
<dbReference type="Pfam" id="PF12169">
    <property type="entry name" value="DNA_pol3_gamma3"/>
    <property type="match status" value="1"/>
</dbReference>
<dbReference type="NCBIfam" id="TIGR02397">
    <property type="entry name" value="dnaX_nterm"/>
    <property type="match status" value="1"/>
</dbReference>
<dbReference type="CDD" id="cd18137">
    <property type="entry name" value="HLD_clamp_pol_III_gamma_tau"/>
    <property type="match status" value="1"/>
</dbReference>
<keyword evidence="8" id="KW-0862">Zinc</keyword>
<keyword evidence="10" id="KW-0239">DNA-directed DNA polymerase</keyword>
<dbReference type="GO" id="GO:0009360">
    <property type="term" value="C:DNA polymerase III complex"/>
    <property type="evidence" value="ECO:0007669"/>
    <property type="project" value="InterPro"/>
</dbReference>
<evidence type="ECO:0000256" key="5">
    <source>
        <dbReference type="ARBA" id="ARBA00022705"/>
    </source>
</evidence>
<keyword evidence="7" id="KW-0547">Nucleotide-binding</keyword>
<feature type="region of interest" description="Disordered" evidence="12">
    <location>
        <begin position="954"/>
        <end position="978"/>
    </location>
</feature>
<dbReference type="InterPro" id="IPR003593">
    <property type="entry name" value="AAA+_ATPase"/>
</dbReference>
<dbReference type="NCBIfam" id="NF005846">
    <property type="entry name" value="PRK07764.1-6"/>
    <property type="match status" value="1"/>
</dbReference>
<dbReference type="InterPro" id="IPR012763">
    <property type="entry name" value="DNA_pol_III_sug/sutau_N"/>
</dbReference>
<dbReference type="OrthoDB" id="9810148at2"/>
<comment type="catalytic activity">
    <reaction evidence="11">
        <text>DNA(n) + a 2'-deoxyribonucleoside 5'-triphosphate = DNA(n+1) + diphosphate</text>
        <dbReference type="Rhea" id="RHEA:22508"/>
        <dbReference type="Rhea" id="RHEA-COMP:17339"/>
        <dbReference type="Rhea" id="RHEA-COMP:17340"/>
        <dbReference type="ChEBI" id="CHEBI:33019"/>
        <dbReference type="ChEBI" id="CHEBI:61560"/>
        <dbReference type="ChEBI" id="CHEBI:173112"/>
        <dbReference type="EC" id="2.7.7.7"/>
    </reaction>
</comment>
<evidence type="ECO:0000256" key="11">
    <source>
        <dbReference type="ARBA" id="ARBA00049244"/>
    </source>
</evidence>
<reference evidence="14 15" key="1">
    <citation type="submission" date="2018-11" db="EMBL/GenBank/DDBJ databases">
        <title>YIM 102482-1 draft genome.</title>
        <authorList>
            <person name="Li G."/>
            <person name="Jiang Y."/>
        </authorList>
    </citation>
    <scope>NUCLEOTIDE SEQUENCE [LARGE SCALE GENOMIC DNA]</scope>
    <source>
        <strain evidence="14 15">YIM 102482-1</strain>
    </source>
</reference>
<keyword evidence="9" id="KW-0067">ATP-binding</keyword>
<evidence type="ECO:0000256" key="10">
    <source>
        <dbReference type="ARBA" id="ARBA00022932"/>
    </source>
</evidence>
<dbReference type="Gene3D" id="1.10.8.60">
    <property type="match status" value="1"/>
</dbReference>
<protein>
    <recommendedName>
        <fullName evidence="2">DNA-directed DNA polymerase</fullName>
        <ecNumber evidence="2">2.7.7.7</ecNumber>
    </recommendedName>
</protein>
<dbReference type="GO" id="GO:0005524">
    <property type="term" value="F:ATP binding"/>
    <property type="evidence" value="ECO:0007669"/>
    <property type="project" value="UniProtKB-KW"/>
</dbReference>
<dbReference type="InterPro" id="IPR022754">
    <property type="entry name" value="DNA_pol_III_gamma-3"/>
</dbReference>
<keyword evidence="15" id="KW-1185">Reference proteome</keyword>
<dbReference type="EC" id="2.7.7.7" evidence="2"/>
<evidence type="ECO:0000256" key="7">
    <source>
        <dbReference type="ARBA" id="ARBA00022741"/>
    </source>
</evidence>
<dbReference type="GO" id="GO:0003677">
    <property type="term" value="F:DNA binding"/>
    <property type="evidence" value="ECO:0007669"/>
    <property type="project" value="InterPro"/>
</dbReference>
<dbReference type="GO" id="GO:0046872">
    <property type="term" value="F:metal ion binding"/>
    <property type="evidence" value="ECO:0007669"/>
    <property type="project" value="UniProtKB-KW"/>
</dbReference>
<keyword evidence="5" id="KW-0235">DNA replication</keyword>
<keyword evidence="6" id="KW-0479">Metal-binding</keyword>
<proteinExistence type="inferred from homology"/>
<dbReference type="SUPFAM" id="SSF52540">
    <property type="entry name" value="P-loop containing nucleoside triphosphate hydrolases"/>
    <property type="match status" value="1"/>
</dbReference>
<dbReference type="Proteomes" id="UP000274391">
    <property type="component" value="Unassembled WGS sequence"/>
</dbReference>
<sequence>MVAALYRRYRPESFTEMIGQQQVTEPLMTALRTGRINHAYLFSGPRGCGKTSSARILARCLNCAQGPTPTPCGECASCRELGRNGGGSLDVVEIDAASHGGVDDARDLRERAVTAPARDRFKIFIIDEAHMVTGAGFNALLKVVEEPPEHVLFIFATTEPEKVIGTIRSRTHHFPFRLIPPATMLQYVGEICEQEGVTAEPGVLPLVVRAGGGSARDTLSLLDQLIAGTDGVQMHYEMASQLLGFTSQGLLDATITAFADGDAAEAYRSIDAVIQSGQDPRRFVEDLLERVRDLIVAKATGAGAVAVLRGISTEELDRLLAASARFAPAGLAMIADTVNGTLTEMSGVTAPRVQLELMVAHILVALRVSFGGADAAGGADADAGVAGAGAGAGAQASPGTSVPAATSQGAGAPGQQVPARQAPERPAPERPAPERPAPERSGASAGESSGGAPTPTQPVVDAATQATSAWAAAEPVKPVDARPGQRDQRNDTARPHADSSSNERPAESADAGGRGAPDSRAGTASQPRDGQIDHDRSTATGGAGDLRATQPAGAAARGPADIDLARVRTAWPEILESVQRLGGRAAWSVVQQLEPNGWQDGVLRVIVPSRGLSQQLRSASGQGKAPGAYLKDALRQAFGFDVQIQPRVRTDDGGPAQTPPAPPTDAEGNHPPSTWSVAKVPTGAADDGPGSGWDELATEREGVAPSEMSDSPGLESTHIDESSPSAAVDDRASAGPSGAGTGVGADASDDRAPEVIAARHLVAQEQETAPEHLPETTVHVSDPSVTQRVQNPVAPPTRGQDAPAAQSVNVAVQAEPADSARVAATRELVSEVDSDAASDSIQATSDIGSGPRRSPDLAAWADPAAAPEPVAPATAEVSPPASATWTVAKVGGADESEADASEVPAGLRVIMPEDLPEPERHPANYGGNERYGEAVVREKLGARFVGEELIEDIPVPSGYFAPSPEDTPPDDYEAPPEE</sequence>
<evidence type="ECO:0000256" key="2">
    <source>
        <dbReference type="ARBA" id="ARBA00012417"/>
    </source>
</evidence>
<accession>A0A3P3VSM8</accession>
<evidence type="ECO:0000313" key="14">
    <source>
        <dbReference type="EMBL" id="RRJ85755.1"/>
    </source>
</evidence>
<dbReference type="Gene3D" id="3.40.50.300">
    <property type="entry name" value="P-loop containing nucleotide triphosphate hydrolases"/>
    <property type="match status" value="1"/>
</dbReference>
<feature type="compositionally biased region" description="Polar residues" evidence="12">
    <location>
        <begin position="397"/>
        <end position="409"/>
    </location>
</feature>
<evidence type="ECO:0000313" key="15">
    <source>
        <dbReference type="Proteomes" id="UP000274391"/>
    </source>
</evidence>
<dbReference type="GO" id="GO:0003887">
    <property type="term" value="F:DNA-directed DNA polymerase activity"/>
    <property type="evidence" value="ECO:0007669"/>
    <property type="project" value="UniProtKB-KW"/>
</dbReference>
<dbReference type="PANTHER" id="PTHR11669">
    <property type="entry name" value="REPLICATION FACTOR C / DNA POLYMERASE III GAMMA-TAU SUBUNIT"/>
    <property type="match status" value="1"/>
</dbReference>
<evidence type="ECO:0000256" key="3">
    <source>
        <dbReference type="ARBA" id="ARBA00022679"/>
    </source>
</evidence>
<comment type="caution">
    <text evidence="14">The sequence shown here is derived from an EMBL/GenBank/DDBJ whole genome shotgun (WGS) entry which is preliminary data.</text>
</comment>
<keyword evidence="4" id="KW-0548">Nucleotidyltransferase</keyword>
<comment type="similarity">
    <text evidence="1">Belongs to the DnaX/STICHEL family.</text>
</comment>
<dbReference type="SMART" id="SM00382">
    <property type="entry name" value="AAA"/>
    <property type="match status" value="1"/>
</dbReference>
<dbReference type="FunFam" id="3.40.50.300:FF:000014">
    <property type="entry name" value="DNA polymerase III subunit gamma/tau"/>
    <property type="match status" value="1"/>
</dbReference>
<dbReference type="RefSeq" id="WP_124973790.1">
    <property type="nucleotide sequence ID" value="NZ_RQVS01000019.1"/>
</dbReference>
<name>A0A3P3VSM8_9MICO</name>
<dbReference type="PANTHER" id="PTHR11669:SF0">
    <property type="entry name" value="PROTEIN STICHEL-LIKE 2"/>
    <property type="match status" value="1"/>
</dbReference>
<feature type="compositionally biased region" description="Acidic residues" evidence="12">
    <location>
        <begin position="967"/>
        <end position="978"/>
    </location>
</feature>
<feature type="compositionally biased region" description="Low complexity" evidence="12">
    <location>
        <begin position="462"/>
        <end position="473"/>
    </location>
</feature>
<feature type="compositionally biased region" description="Low complexity" evidence="12">
    <location>
        <begin position="439"/>
        <end position="453"/>
    </location>
</feature>
<evidence type="ECO:0000259" key="13">
    <source>
        <dbReference type="SMART" id="SM00382"/>
    </source>
</evidence>
<dbReference type="InterPro" id="IPR050238">
    <property type="entry name" value="DNA_Rep/Repair_Clamp_Loader"/>
</dbReference>
<feature type="region of interest" description="Disordered" evidence="12">
    <location>
        <begin position="386"/>
        <end position="560"/>
    </location>
</feature>
<evidence type="ECO:0000256" key="4">
    <source>
        <dbReference type="ARBA" id="ARBA00022695"/>
    </source>
</evidence>
<feature type="compositionally biased region" description="Basic and acidic residues" evidence="12">
    <location>
        <begin position="477"/>
        <end position="497"/>
    </location>
</feature>
<dbReference type="InterPro" id="IPR045085">
    <property type="entry name" value="HLD_clamp_pol_III_gamma_tau"/>
</dbReference>
<evidence type="ECO:0000256" key="8">
    <source>
        <dbReference type="ARBA" id="ARBA00022833"/>
    </source>
</evidence>
<feature type="region of interest" description="Disordered" evidence="12">
    <location>
        <begin position="641"/>
        <end position="880"/>
    </location>
</feature>
<feature type="compositionally biased region" description="Low complexity" evidence="12">
    <location>
        <begin position="856"/>
        <end position="880"/>
    </location>
</feature>
<evidence type="ECO:0000256" key="6">
    <source>
        <dbReference type="ARBA" id="ARBA00022723"/>
    </source>
</evidence>